<feature type="region of interest" description="Disordered" evidence="4">
    <location>
        <begin position="369"/>
        <end position="508"/>
    </location>
</feature>
<feature type="compositionally biased region" description="Basic residues" evidence="4">
    <location>
        <begin position="386"/>
        <end position="397"/>
    </location>
</feature>
<dbReference type="InterPro" id="IPR049730">
    <property type="entry name" value="SNF2/RAD54-like_C"/>
</dbReference>
<dbReference type="Pfam" id="PF00176">
    <property type="entry name" value="SNF2-rel_dom"/>
    <property type="match status" value="1"/>
</dbReference>
<feature type="compositionally biased region" description="Acidic residues" evidence="4">
    <location>
        <begin position="31"/>
        <end position="41"/>
    </location>
</feature>
<dbReference type="InterPro" id="IPR014001">
    <property type="entry name" value="Helicase_ATP-bd"/>
</dbReference>
<proteinExistence type="predicted"/>
<dbReference type="SMART" id="SM00487">
    <property type="entry name" value="DEXDc"/>
    <property type="match status" value="1"/>
</dbReference>
<feature type="compositionally biased region" description="Polar residues" evidence="4">
    <location>
        <begin position="162"/>
        <end position="182"/>
    </location>
</feature>
<evidence type="ECO:0000259" key="5">
    <source>
        <dbReference type="PROSITE" id="PS51192"/>
    </source>
</evidence>
<dbReference type="GO" id="GO:0016787">
    <property type="term" value="F:hydrolase activity"/>
    <property type="evidence" value="ECO:0007669"/>
    <property type="project" value="UniProtKB-KW"/>
</dbReference>
<feature type="compositionally biased region" description="Low complexity" evidence="4">
    <location>
        <begin position="405"/>
        <end position="429"/>
    </location>
</feature>
<feature type="compositionally biased region" description="Acidic residues" evidence="4">
    <location>
        <begin position="697"/>
        <end position="709"/>
    </location>
</feature>
<name>A0AAN9YW35_9PEZI</name>
<dbReference type="AlphaFoldDB" id="A0AAN9YW35"/>
<dbReference type="SMART" id="SM00490">
    <property type="entry name" value="HELICc"/>
    <property type="match status" value="1"/>
</dbReference>
<dbReference type="InterPro" id="IPR038718">
    <property type="entry name" value="SNF2-like_sf"/>
</dbReference>
<evidence type="ECO:0000313" key="7">
    <source>
        <dbReference type="EMBL" id="KAK7756797.1"/>
    </source>
</evidence>
<feature type="domain" description="Helicase C-terminal" evidence="6">
    <location>
        <begin position="1035"/>
        <end position="1224"/>
    </location>
</feature>
<evidence type="ECO:0000259" key="6">
    <source>
        <dbReference type="PROSITE" id="PS51194"/>
    </source>
</evidence>
<dbReference type="CDD" id="cd18793">
    <property type="entry name" value="SF2_C_SNF"/>
    <property type="match status" value="1"/>
</dbReference>
<comment type="caution">
    <text evidence="7">The sequence shown here is derived from an EMBL/GenBank/DDBJ whole genome shotgun (WGS) entry which is preliminary data.</text>
</comment>
<gene>
    <name evidence="7" type="primary">FUN30</name>
    <name evidence="7" type="ORF">SLS62_001242</name>
</gene>
<keyword evidence="3" id="KW-0067">ATP-binding</keyword>
<sequence length="1224" mass="135576">MNAAGGTFLVPGTPGMKRQEQKSRDLKRIELEDDDIDELASDDIPCSSPFFTQPTQIIGKGTQPTQIISRGTQPTQIIGKGTQPTQIIAKGTQPTQVINRTTLRQSSPSSPSTPSSAIEVPASSPFQPKSQSKTASADMSSSNSKPVARGSIASLMAPAGTSFRSPSTNQTSTNRPGANKASTAAKAKYFTISDDDLNNDYKKQESSGDEAPMRGDIRPSSFVKKDTASGAGLGSTRMPKEDITLNEIHDLRLRHLTKDVYRIVSKSKPSITIRACRDTLMKGVGWQVSTAVDSLIGKSNKTQAPASSKSSFSKSVDLTEDNDIDPTSNKSNKSFPGTTAQSRNSRPTEPQQKAKVQSSLLDLDRFAYNKNNPHSLTSTSEQPAPPRRRLIQGRRNKSPSPPPVFSVSSSATSPPTSPAASPASSQSTAKMAITTTVPPQAGPAVKRRRLVQGRRAQAQPQPITIDSDSDDEFLTTPAVNSRKRKISPSPKIETPTPPIDVPSDENSDAGELLVGERQQVLKYLNSCSVDELSRMTGLPEDAKLMIQARPFATLAQAERISRKEKAKSKRKSSRAEVGLVIVEKLAAWFQAFEAAATVIKECEERGATLQSIMATWPMDKNGCMKPNSDLSELPISAKPSLMAEDVQLKSYQLLGLNWMNLLHSKGYSGILADDMGLGKTCQVISFIAQLVDSYMPPDEEDSDHEDEEDNGRAPWPNLIVVPPSTYENWLSEFERFAPEISVMPYYGSDRRNIDPEEAQNYHVVLTTYTQVERQHEDLQFLQELNPHAAIFDEGHKLKNPKTLIYKKMMRVPSDWRLILSGTPVQNNLKELLSVLHFVEPDLFEGDDFERLQTIFEAKVPSKDVHNFAALAKERVGNARTIMAPFILQRRKDDVIDLAKKTERNIVVDMHPEQKLIYNEIKGTYLHQPKTAKRGAAASTIKSGNSWIQLKKAAIHHQLFRRHFTDSRVKEMVDLLWKHCSEDELYVQSKEDRHKALLLADFKEKSDFELHTWCKEFKKYIGHLDVPDRSWEDSPKVKKLLELVRGYQKTGDRVLVFSRFEMVINVLRDTLYFAGIPYCELTGQTNTADRFPEIQKFNADPTIPVFLLTTGAGGTGLNLTAANKIVLFDQSDNPQDDVQASNRAHRIGQTRDVEVVRLITRDTVEGLIYNSCVKKLMLAACVEGQFGAGGADGDDEEVSVEEECRKLMLLESEVEATTTTALTKS</sequence>
<dbReference type="PANTHER" id="PTHR10799">
    <property type="entry name" value="SNF2/RAD54 HELICASE FAMILY"/>
    <property type="match status" value="1"/>
</dbReference>
<feature type="compositionally biased region" description="Low complexity" evidence="4">
    <location>
        <begin position="106"/>
        <end position="116"/>
    </location>
</feature>
<feature type="domain" description="Helicase ATP-binding" evidence="5">
    <location>
        <begin position="660"/>
        <end position="841"/>
    </location>
</feature>
<feature type="region of interest" description="Disordered" evidence="4">
    <location>
        <begin position="197"/>
        <end position="238"/>
    </location>
</feature>
<dbReference type="Gene3D" id="3.40.50.10810">
    <property type="entry name" value="Tandem AAA-ATPase domain"/>
    <property type="match status" value="1"/>
</dbReference>
<feature type="compositionally biased region" description="Basic and acidic residues" evidence="4">
    <location>
        <begin position="17"/>
        <end position="30"/>
    </location>
</feature>
<feature type="compositionally biased region" description="Basic and acidic residues" evidence="4">
    <location>
        <begin position="199"/>
        <end position="227"/>
    </location>
</feature>
<dbReference type="GO" id="GO:0005524">
    <property type="term" value="F:ATP binding"/>
    <property type="evidence" value="ECO:0007669"/>
    <property type="project" value="InterPro"/>
</dbReference>
<dbReference type="InterPro" id="IPR027417">
    <property type="entry name" value="P-loop_NTPase"/>
</dbReference>
<accession>A0AAN9YW35</accession>
<evidence type="ECO:0000256" key="3">
    <source>
        <dbReference type="ARBA" id="ARBA00022840"/>
    </source>
</evidence>
<dbReference type="SUPFAM" id="SSF52540">
    <property type="entry name" value="P-loop containing nucleoside triphosphate hydrolases"/>
    <property type="match status" value="2"/>
</dbReference>
<dbReference type="InterPro" id="IPR001650">
    <property type="entry name" value="Helicase_C-like"/>
</dbReference>
<evidence type="ECO:0000256" key="1">
    <source>
        <dbReference type="ARBA" id="ARBA00022741"/>
    </source>
</evidence>
<dbReference type="PROSITE" id="PS51192">
    <property type="entry name" value="HELICASE_ATP_BIND_1"/>
    <property type="match status" value="1"/>
</dbReference>
<protein>
    <submittedName>
        <fullName evidence="7">DNA-dependent ATPase fun30</fullName>
    </submittedName>
</protein>
<keyword evidence="8" id="KW-1185">Reference proteome</keyword>
<feature type="compositionally biased region" description="Polar residues" evidence="4">
    <location>
        <begin position="49"/>
        <end position="105"/>
    </location>
</feature>
<feature type="compositionally biased region" description="Polar residues" evidence="4">
    <location>
        <begin position="124"/>
        <end position="145"/>
    </location>
</feature>
<organism evidence="7 8">
    <name type="scientific">Diatrype stigma</name>
    <dbReference type="NCBI Taxonomy" id="117547"/>
    <lineage>
        <taxon>Eukaryota</taxon>
        <taxon>Fungi</taxon>
        <taxon>Dikarya</taxon>
        <taxon>Ascomycota</taxon>
        <taxon>Pezizomycotina</taxon>
        <taxon>Sordariomycetes</taxon>
        <taxon>Xylariomycetidae</taxon>
        <taxon>Xylariales</taxon>
        <taxon>Diatrypaceae</taxon>
        <taxon>Diatrype</taxon>
    </lineage>
</organism>
<dbReference type="Gene3D" id="3.40.50.300">
    <property type="entry name" value="P-loop containing nucleotide triphosphate hydrolases"/>
    <property type="match status" value="1"/>
</dbReference>
<dbReference type="EMBL" id="JAKJXP020000005">
    <property type="protein sequence ID" value="KAK7756797.1"/>
    <property type="molecule type" value="Genomic_DNA"/>
</dbReference>
<feature type="region of interest" description="Disordered" evidence="4">
    <location>
        <begin position="299"/>
        <end position="357"/>
    </location>
</feature>
<evidence type="ECO:0000256" key="4">
    <source>
        <dbReference type="SAM" id="MobiDB-lite"/>
    </source>
</evidence>
<feature type="compositionally biased region" description="Polar residues" evidence="4">
    <location>
        <begin position="369"/>
        <end position="382"/>
    </location>
</feature>
<feature type="region of interest" description="Disordered" evidence="4">
    <location>
        <begin position="695"/>
        <end position="716"/>
    </location>
</feature>
<keyword evidence="1" id="KW-0547">Nucleotide-binding</keyword>
<dbReference type="PROSITE" id="PS51194">
    <property type="entry name" value="HELICASE_CTER"/>
    <property type="match status" value="1"/>
</dbReference>
<reference evidence="7 8" key="1">
    <citation type="submission" date="2024-02" db="EMBL/GenBank/DDBJ databases">
        <title>De novo assembly and annotation of 12 fungi associated with fruit tree decline syndrome in Ontario, Canada.</title>
        <authorList>
            <person name="Sulman M."/>
            <person name="Ellouze W."/>
            <person name="Ilyukhin E."/>
        </authorList>
    </citation>
    <scope>NUCLEOTIDE SEQUENCE [LARGE SCALE GENOMIC DNA]</scope>
    <source>
        <strain evidence="7 8">M11/M66-122</strain>
    </source>
</reference>
<dbReference type="Pfam" id="PF00271">
    <property type="entry name" value="Helicase_C"/>
    <property type="match status" value="1"/>
</dbReference>
<evidence type="ECO:0000313" key="8">
    <source>
        <dbReference type="Proteomes" id="UP001320420"/>
    </source>
</evidence>
<dbReference type="InterPro" id="IPR000330">
    <property type="entry name" value="SNF2_N"/>
</dbReference>
<feature type="region of interest" description="Disordered" evidence="4">
    <location>
        <begin position="1"/>
        <end position="183"/>
    </location>
</feature>
<evidence type="ECO:0000256" key="2">
    <source>
        <dbReference type="ARBA" id="ARBA00022801"/>
    </source>
</evidence>
<dbReference type="Proteomes" id="UP001320420">
    <property type="component" value="Unassembled WGS sequence"/>
</dbReference>
<feature type="compositionally biased region" description="Polar residues" evidence="4">
    <location>
        <begin position="325"/>
        <end position="357"/>
    </location>
</feature>
<keyword evidence="2" id="KW-0378">Hydrolase</keyword>